<protein>
    <recommendedName>
        <fullName evidence="3">CRISPR-associated RAMP protein, Csx10 family</fullName>
    </recommendedName>
</protein>
<dbReference type="EMBL" id="CP000804">
    <property type="protein sequence ID" value="ABU56323.1"/>
    <property type="molecule type" value="Genomic_DNA"/>
</dbReference>
<dbReference type="NCBIfam" id="TIGR02674">
    <property type="entry name" value="cas_cyan_RAMP_2"/>
    <property type="match status" value="1"/>
</dbReference>
<dbReference type="eggNOG" id="COG1337">
    <property type="taxonomic scope" value="Bacteria"/>
</dbReference>
<evidence type="ECO:0008006" key="3">
    <source>
        <dbReference type="Google" id="ProtNLM"/>
    </source>
</evidence>
<dbReference type="InterPro" id="IPR013490">
    <property type="entry name" value="CRISPR-assoc_RAMP_Csx10"/>
</dbReference>
<dbReference type="Pfam" id="PF09700">
    <property type="entry name" value="Cas_Cmr3"/>
    <property type="match status" value="1"/>
</dbReference>
<proteinExistence type="predicted"/>
<keyword evidence="2" id="KW-1185">Reference proteome</keyword>
<organism evidence="1 2">
    <name type="scientific">Roseiflexus castenholzii (strain DSM 13941 / HLO8)</name>
    <dbReference type="NCBI Taxonomy" id="383372"/>
    <lineage>
        <taxon>Bacteria</taxon>
        <taxon>Bacillati</taxon>
        <taxon>Chloroflexota</taxon>
        <taxon>Chloroflexia</taxon>
        <taxon>Chloroflexales</taxon>
        <taxon>Roseiflexineae</taxon>
        <taxon>Roseiflexaceae</taxon>
        <taxon>Roseiflexus</taxon>
    </lineage>
</organism>
<accession>A7NFU2</accession>
<evidence type="ECO:0000313" key="2">
    <source>
        <dbReference type="Proteomes" id="UP000000263"/>
    </source>
</evidence>
<gene>
    <name evidence="1" type="ordered locus">Rcas_0190</name>
</gene>
<dbReference type="KEGG" id="rca:Rcas_0190"/>
<evidence type="ECO:0000313" key="1">
    <source>
        <dbReference type="EMBL" id="ABU56323.1"/>
    </source>
</evidence>
<dbReference type="STRING" id="383372.Rcas_0190"/>
<dbReference type="AlphaFoldDB" id="A7NFU2"/>
<dbReference type="Proteomes" id="UP000000263">
    <property type="component" value="Chromosome"/>
</dbReference>
<dbReference type="Gene3D" id="2.60.40.4350">
    <property type="match status" value="1"/>
</dbReference>
<dbReference type="RefSeq" id="WP_011997728.1">
    <property type="nucleotide sequence ID" value="NC_009767.1"/>
</dbReference>
<dbReference type="InterPro" id="IPR019117">
    <property type="entry name" value="CRISPR-assoc_protein_Cmr3"/>
</dbReference>
<sequence>MHETVLIVEAREPLAFPESKPGAQFRQSLPFVPGAALFGALGGALDRSGRFDPALLRRLRCRNAYPMHEGDAWVRPLPATAITPKGESRLRDSLVPRVCWEQQTPPALVYAPTDAEGRPWEAAGQKFYTITDGKPEFRNVTQRIHTRVAINRRRGTAEDSLLYSFFAINETTLETDTPTRFIGSLAMIDLDDAAVWHQITDLVTQRIDRLGARQTTGIGGVRITLRDLPAERSIRERVEALTRRFIRQIERYQNLGGATWRLSGQMFTVNLVSDAILLRDGWLPTQELSADMLRDATGIEARLVRSFTTTRIVAGWHALWQRPKTSHIAVRFGSLYVFEAQRSLTDDDYAVLERLERDGIGERRQEGFGQVRICDDFHLIDWEEENGSAGQ</sequence>
<name>A7NFU2_ROSCS</name>
<dbReference type="HOGENOM" id="CLU_679177_0_0_0"/>
<reference evidence="1 2" key="1">
    <citation type="submission" date="2007-08" db="EMBL/GenBank/DDBJ databases">
        <title>Complete sequence of Roseiflexus castenholzii DSM 13941.</title>
        <authorList>
            <consortium name="US DOE Joint Genome Institute"/>
            <person name="Copeland A."/>
            <person name="Lucas S."/>
            <person name="Lapidus A."/>
            <person name="Barry K."/>
            <person name="Glavina del Rio T."/>
            <person name="Dalin E."/>
            <person name="Tice H."/>
            <person name="Pitluck S."/>
            <person name="Thompson L.S."/>
            <person name="Brettin T."/>
            <person name="Bruce D."/>
            <person name="Detter J.C."/>
            <person name="Han C."/>
            <person name="Tapia R."/>
            <person name="Schmutz J."/>
            <person name="Larimer F."/>
            <person name="Land M."/>
            <person name="Hauser L."/>
            <person name="Kyrpides N."/>
            <person name="Mikhailova N."/>
            <person name="Bryant D.A."/>
            <person name="Hanada S."/>
            <person name="Tsukatani Y."/>
            <person name="Richardson P."/>
        </authorList>
    </citation>
    <scope>NUCLEOTIDE SEQUENCE [LARGE SCALE GENOMIC DNA]</scope>
    <source>
        <strain evidence="2">DSM 13941 / HLO8</strain>
    </source>
</reference>
<dbReference type="OrthoDB" id="1730014at2"/>